<keyword evidence="4" id="KW-1185">Reference proteome</keyword>
<keyword evidence="1" id="KW-0472">Membrane</keyword>
<protein>
    <recommendedName>
        <fullName evidence="2">DUF7344 domain-containing protein</fullName>
    </recommendedName>
</protein>
<dbReference type="KEGG" id="ssai:N0B31_11650"/>
<reference evidence="3" key="1">
    <citation type="submission" date="2022-09" db="EMBL/GenBank/DDBJ databases">
        <title>Diverse halophilic archaea isolated from saline environments.</title>
        <authorList>
            <person name="Cui H.-L."/>
        </authorList>
    </citation>
    <scope>NUCLEOTIDE SEQUENCE</scope>
    <source>
        <strain evidence="3">ZS-35-S2</strain>
    </source>
</reference>
<proteinExistence type="predicted"/>
<dbReference type="RefSeq" id="WP_260591800.1">
    <property type="nucleotide sequence ID" value="NZ_CP104003.1"/>
</dbReference>
<feature type="transmembrane region" description="Helical" evidence="1">
    <location>
        <begin position="152"/>
        <end position="171"/>
    </location>
</feature>
<evidence type="ECO:0000256" key="1">
    <source>
        <dbReference type="SAM" id="Phobius"/>
    </source>
</evidence>
<evidence type="ECO:0000313" key="3">
    <source>
        <dbReference type="EMBL" id="UWM52805.1"/>
    </source>
</evidence>
<dbReference type="GeneID" id="74943086"/>
<dbReference type="AlphaFoldDB" id="A0A9E7QZA6"/>
<keyword evidence="1" id="KW-1133">Transmembrane helix</keyword>
<dbReference type="Proteomes" id="UP001057580">
    <property type="component" value="Chromosome"/>
</dbReference>
<organism evidence="3 4">
    <name type="scientific">Salinirubellus salinus</name>
    <dbReference type="NCBI Taxonomy" id="1364945"/>
    <lineage>
        <taxon>Archaea</taxon>
        <taxon>Methanobacteriati</taxon>
        <taxon>Methanobacteriota</taxon>
        <taxon>Stenosarchaea group</taxon>
        <taxon>Halobacteria</taxon>
        <taxon>Halobacteriales</taxon>
        <taxon>Natronomonadaceae</taxon>
        <taxon>Salinirubellus</taxon>
    </lineage>
</organism>
<feature type="domain" description="DUF7344" evidence="2">
    <location>
        <begin position="22"/>
        <end position="100"/>
    </location>
</feature>
<keyword evidence="1" id="KW-0812">Transmembrane</keyword>
<evidence type="ECO:0000259" key="2">
    <source>
        <dbReference type="Pfam" id="PF24035"/>
    </source>
</evidence>
<name>A0A9E7QZA6_9EURY</name>
<feature type="transmembrane region" description="Helical" evidence="1">
    <location>
        <begin position="126"/>
        <end position="146"/>
    </location>
</feature>
<dbReference type="EMBL" id="CP104003">
    <property type="protein sequence ID" value="UWM52805.1"/>
    <property type="molecule type" value="Genomic_DNA"/>
</dbReference>
<evidence type="ECO:0000313" key="4">
    <source>
        <dbReference type="Proteomes" id="UP001057580"/>
    </source>
</evidence>
<dbReference type="Pfam" id="PF24035">
    <property type="entry name" value="DUF7344"/>
    <property type="match status" value="1"/>
</dbReference>
<sequence>MTLDSRVSDERRSGPPSTNTVFELLDNQRRRAVVHYLQQRGQPVTLRELSRQVAAWENHEPLDEVTPTERHRVYNALQQQHLPKMDRAAVVEYDRDRGTVAPTSKLEDLQVYLEVVHSDDIPWSTYYLMLGLLGVVVTAAVAIGVVGGVSGLAVALGLAVSLVVSALVHSYRTRQMSLGGAGPPPELSP</sequence>
<gene>
    <name evidence="3" type="ORF">N0B31_11650</name>
</gene>
<accession>A0A9E7QZA6</accession>
<dbReference type="InterPro" id="IPR055768">
    <property type="entry name" value="DUF7344"/>
</dbReference>